<keyword evidence="2" id="KW-1185">Reference proteome</keyword>
<name>A0A439DAU1_9PEZI</name>
<evidence type="ECO:0000313" key="2">
    <source>
        <dbReference type="Proteomes" id="UP000286045"/>
    </source>
</evidence>
<dbReference type="Proteomes" id="UP000286045">
    <property type="component" value="Unassembled WGS sequence"/>
</dbReference>
<gene>
    <name evidence="1" type="ORF">EKO27_g3590</name>
</gene>
<dbReference type="Gene3D" id="1.20.1050.10">
    <property type="match status" value="1"/>
</dbReference>
<evidence type="ECO:0008006" key="3">
    <source>
        <dbReference type="Google" id="ProtNLM"/>
    </source>
</evidence>
<dbReference type="Gene3D" id="3.40.30.10">
    <property type="entry name" value="Glutaredoxin"/>
    <property type="match status" value="1"/>
</dbReference>
<dbReference type="AlphaFoldDB" id="A0A439DAU1"/>
<dbReference type="EMBL" id="RYZI01000077">
    <property type="protein sequence ID" value="RWA11521.1"/>
    <property type="molecule type" value="Genomic_DNA"/>
</dbReference>
<accession>A0A439DAU1</accession>
<sequence>MPMNEQLTLFLWLQGLFPRRVNYWLLIKGLVSSPQDLKDGKTLDSNLSIVRLSINMTPNGFDWKSNPENDPLPKEISTSSPCLRVRNTQTGDERWIRESSSILAYLEEVYTDRGPALNPKALLDRAVTNDLVGQINLNAIESVSYIRHASPQFAAFAGIKEEERSQAAARVGYQSMVKGFVKVQTWAGDALATTGWLTPGTHGPGLVDVNFAALRRYLEIVYGWDIFEKEELKPLAEWYERFKGLSWWSTLEEGPNVHPPELRFSIDKDRFEV</sequence>
<protein>
    <recommendedName>
        <fullName evidence="3">GST N-terminal domain-containing protein</fullName>
    </recommendedName>
</protein>
<dbReference type="STRING" id="363999.A0A439DAU1"/>
<evidence type="ECO:0000313" key="1">
    <source>
        <dbReference type="EMBL" id="RWA11521.1"/>
    </source>
</evidence>
<proteinExistence type="predicted"/>
<comment type="caution">
    <text evidence="1">The sequence shown here is derived from an EMBL/GenBank/DDBJ whole genome shotgun (WGS) entry which is preliminary data.</text>
</comment>
<organism evidence="1 2">
    <name type="scientific">Xylaria grammica</name>
    <dbReference type="NCBI Taxonomy" id="363999"/>
    <lineage>
        <taxon>Eukaryota</taxon>
        <taxon>Fungi</taxon>
        <taxon>Dikarya</taxon>
        <taxon>Ascomycota</taxon>
        <taxon>Pezizomycotina</taxon>
        <taxon>Sordariomycetes</taxon>
        <taxon>Xylariomycetidae</taxon>
        <taxon>Xylariales</taxon>
        <taxon>Xylariaceae</taxon>
        <taxon>Xylaria</taxon>
    </lineage>
</organism>
<reference evidence="1 2" key="1">
    <citation type="submission" date="2018-12" db="EMBL/GenBank/DDBJ databases">
        <title>Draft genome sequence of Xylaria grammica IHI A82.</title>
        <authorList>
            <person name="Buettner E."/>
            <person name="Kellner H."/>
        </authorList>
    </citation>
    <scope>NUCLEOTIDE SEQUENCE [LARGE SCALE GENOMIC DNA]</scope>
    <source>
        <strain evidence="1 2">IHI A82</strain>
    </source>
</reference>